<reference evidence="1 2" key="1">
    <citation type="submission" date="2018-03" db="EMBL/GenBank/DDBJ databases">
        <title>Genome sequencing of Melaminivora sp.</title>
        <authorList>
            <person name="Kim S.-J."/>
            <person name="Heo J."/>
            <person name="Ahn J.-H."/>
            <person name="Kwon S.-W."/>
        </authorList>
    </citation>
    <scope>NUCLEOTIDE SEQUENCE [LARGE SCALE GENOMIC DNA]</scope>
    <source>
        <strain evidence="1 2">SC2-9</strain>
    </source>
</reference>
<dbReference type="InterPro" id="IPR025354">
    <property type="entry name" value="DUF4258"/>
</dbReference>
<accession>A0A2R3QDV4</accession>
<protein>
    <recommendedName>
        <fullName evidence="3">DUF4258 domain-containing protein</fullName>
    </recommendedName>
</protein>
<sequence length="101" mass="11344">MAIPSKHQLERFIRAHALDSHCIAFTAHARKQMRARKVTDAMVLETLRLGCIHLTPEPDMKFTGLKCRMERLVSGVRVGAVVYLEHPTPLLTVVTVIDLGE</sequence>
<proteinExistence type="predicted"/>
<keyword evidence="2" id="KW-1185">Reference proteome</keyword>
<evidence type="ECO:0000313" key="2">
    <source>
        <dbReference type="Proteomes" id="UP000237925"/>
    </source>
</evidence>
<dbReference type="OrthoDB" id="8686983at2"/>
<evidence type="ECO:0000313" key="1">
    <source>
        <dbReference type="EMBL" id="AVO49958.1"/>
    </source>
</evidence>
<dbReference type="Proteomes" id="UP000237925">
    <property type="component" value="Chromosome"/>
</dbReference>
<organism evidence="1 2">
    <name type="scientific">Melaminivora suipulveris</name>
    <dbReference type="NCBI Taxonomy" id="2109913"/>
    <lineage>
        <taxon>Bacteria</taxon>
        <taxon>Pseudomonadati</taxon>
        <taxon>Pseudomonadota</taxon>
        <taxon>Betaproteobacteria</taxon>
        <taxon>Burkholderiales</taxon>
        <taxon>Comamonadaceae</taxon>
        <taxon>Melaminivora</taxon>
    </lineage>
</organism>
<dbReference type="AlphaFoldDB" id="A0A2R3QDV4"/>
<gene>
    <name evidence="1" type="ORF">C6568_12385</name>
</gene>
<dbReference type="RefSeq" id="WP_106684385.1">
    <property type="nucleotide sequence ID" value="NZ_CP027667.1"/>
</dbReference>
<name>A0A2R3QDV4_9BURK</name>
<evidence type="ECO:0008006" key="3">
    <source>
        <dbReference type="Google" id="ProtNLM"/>
    </source>
</evidence>
<dbReference type="Pfam" id="PF14076">
    <property type="entry name" value="DUF4258"/>
    <property type="match status" value="1"/>
</dbReference>
<dbReference type="KEGG" id="mela:C6568_12385"/>
<dbReference type="EMBL" id="CP027667">
    <property type="protein sequence ID" value="AVO49958.1"/>
    <property type="molecule type" value="Genomic_DNA"/>
</dbReference>